<reference evidence="1 2" key="1">
    <citation type="submission" date="2024-01" db="EMBL/GenBank/DDBJ databases">
        <title>A draft genome for a cacao thread blight-causing isolate of Paramarasmius palmivorus.</title>
        <authorList>
            <person name="Baruah I.K."/>
            <person name="Bukari Y."/>
            <person name="Amoako-Attah I."/>
            <person name="Meinhardt L.W."/>
            <person name="Bailey B.A."/>
            <person name="Cohen S.P."/>
        </authorList>
    </citation>
    <scope>NUCLEOTIDE SEQUENCE [LARGE SCALE GENOMIC DNA]</scope>
    <source>
        <strain evidence="1 2">GH-12</strain>
    </source>
</reference>
<dbReference type="EMBL" id="JAYKXP010000009">
    <property type="protein sequence ID" value="KAK7054474.1"/>
    <property type="molecule type" value="Genomic_DNA"/>
</dbReference>
<evidence type="ECO:0000313" key="2">
    <source>
        <dbReference type="Proteomes" id="UP001383192"/>
    </source>
</evidence>
<organism evidence="1 2">
    <name type="scientific">Paramarasmius palmivorus</name>
    <dbReference type="NCBI Taxonomy" id="297713"/>
    <lineage>
        <taxon>Eukaryota</taxon>
        <taxon>Fungi</taxon>
        <taxon>Dikarya</taxon>
        <taxon>Basidiomycota</taxon>
        <taxon>Agaricomycotina</taxon>
        <taxon>Agaricomycetes</taxon>
        <taxon>Agaricomycetidae</taxon>
        <taxon>Agaricales</taxon>
        <taxon>Marasmiineae</taxon>
        <taxon>Marasmiaceae</taxon>
        <taxon>Paramarasmius</taxon>
    </lineage>
</organism>
<dbReference type="Proteomes" id="UP001383192">
    <property type="component" value="Unassembled WGS sequence"/>
</dbReference>
<sequence length="550" mass="63052">MSITGASDFSIGGTMNCVQQDQINQYIRAEVVHLHTVHETSQMDHHAEYDEFEYVKKGHMYILKTIHVEDFLRKEPIQGQESWVIGGRRCIHTIEIHGINRSRFTAVMYHGDMGRKVSHKSTKKRTKTEVQYHTQEWEQDFLLYSQSNPDLVQLFGLNHSSIPALIFYDELVPIANMYRESDFWTGLYLCHLVKHKQCDRWRLWVENRTGQIRIGPDGPRPLVIPHAISPMYVPSTVDMLRDEVSFSFFATYGSRLDNIVLQHVYRSRRPVFLDSLLFTGRAYPDDGRTLSNRSSIVLDELRFDTVYSDTGEPAAKLPSMFYVWNPEVGGIAKEGMLVGANLIRFDLTGAETATGARFVHGVYGFGGDLNECSTIAYTWLSQSPRLFHALRTPRERESRYSIPPTTFVLEGTFELGLVCAEPVYLFIRSAITKPSDSAYDIDPFWSYDKLGQSRISEPEQQRIGLPKLALRWHTRDTAVKLWAWPSYAYDALRNWQISRGFDPKSADFARALGFPVMEADQRENRTIATQRLATIGINLRLLNGLFVLAT</sequence>
<accession>A0AAW0DRV4</accession>
<evidence type="ECO:0000313" key="1">
    <source>
        <dbReference type="EMBL" id="KAK7054474.1"/>
    </source>
</evidence>
<proteinExistence type="predicted"/>
<dbReference type="AlphaFoldDB" id="A0AAW0DRV4"/>
<gene>
    <name evidence="1" type="ORF">VNI00_003672</name>
</gene>
<name>A0AAW0DRV4_9AGAR</name>
<comment type="caution">
    <text evidence="1">The sequence shown here is derived from an EMBL/GenBank/DDBJ whole genome shotgun (WGS) entry which is preliminary data.</text>
</comment>
<keyword evidence="2" id="KW-1185">Reference proteome</keyword>
<protein>
    <submittedName>
        <fullName evidence="1">Uncharacterized protein</fullName>
    </submittedName>
</protein>